<name>A0A0C5VMC0_9GAMM</name>
<evidence type="ECO:0000313" key="10">
    <source>
        <dbReference type="Proteomes" id="UP000032266"/>
    </source>
</evidence>
<dbReference type="Proteomes" id="UP000032266">
    <property type="component" value="Chromosome"/>
</dbReference>
<protein>
    <submittedName>
        <fullName evidence="9">Paraquat-inducible protein B</fullName>
    </submittedName>
</protein>
<feature type="domain" description="Mce/MlaD" evidence="8">
    <location>
        <begin position="164"/>
        <end position="224"/>
    </location>
</feature>
<keyword evidence="2" id="KW-1003">Cell membrane</keyword>
<keyword evidence="6 7" id="KW-0472">Membrane</keyword>
<dbReference type="OrthoDB" id="9806984at2"/>
<dbReference type="PANTHER" id="PTHR30462">
    <property type="entry name" value="INTERMEMBRANE TRANSPORT PROTEIN PQIB-RELATED"/>
    <property type="match status" value="1"/>
</dbReference>
<evidence type="ECO:0000256" key="6">
    <source>
        <dbReference type="ARBA" id="ARBA00023136"/>
    </source>
</evidence>
<organism evidence="9 10">
    <name type="scientific">Gynuella sunshinyii YC6258</name>
    <dbReference type="NCBI Taxonomy" id="1445510"/>
    <lineage>
        <taxon>Bacteria</taxon>
        <taxon>Pseudomonadati</taxon>
        <taxon>Pseudomonadota</taxon>
        <taxon>Gammaproteobacteria</taxon>
        <taxon>Oceanospirillales</taxon>
        <taxon>Saccharospirillaceae</taxon>
        <taxon>Gynuella</taxon>
    </lineage>
</organism>
<evidence type="ECO:0000256" key="1">
    <source>
        <dbReference type="ARBA" id="ARBA00004533"/>
    </source>
</evidence>
<dbReference type="STRING" id="1445510.YC6258_03826"/>
<keyword evidence="4 7" id="KW-0812">Transmembrane</keyword>
<feature type="domain" description="Mce/MlaD" evidence="8">
    <location>
        <begin position="49"/>
        <end position="139"/>
    </location>
</feature>
<dbReference type="Pfam" id="PF02470">
    <property type="entry name" value="MlaD"/>
    <property type="match status" value="3"/>
</dbReference>
<proteinExistence type="predicted"/>
<dbReference type="PANTHER" id="PTHR30462:SF0">
    <property type="entry name" value="INTERMEMBRANE TRANSPORT PROTEIN YEBT"/>
    <property type="match status" value="1"/>
</dbReference>
<dbReference type="KEGG" id="gsn:YC6258_03826"/>
<sequence>MSQDKDDMQELTTPNITYSKHRVSLIWLVPFAAILIGIVMFVQNWLAQGPEITITFLTASGLEAGKTPVKYKDVDIGKVTSVTLNEDQSYVVATVALEKSVEGLARSDTRFWVVRPRIGLSGVSGIDTLISGAYIGVDVGTSDSMTQTFTGLETPPSVINGMPGTVFSIQADDLGSLDIGSPVYYRRIQVGRVSSYQLSDRGDSVDIRVFIDAPYDKFVTEDTRFWNAGGVDISLSADGLKLNTQSAASVLAGGIAFAAPEGDNSRPASSTYVFILAVDKDDAMKPPDGVAISVLLRFSKPLRGLTVGAPVEFSGVNIGSVVSIELDYDQQTGLFPAEVATRIYPGRLGSVRNKLPDDNSSHAEIIAFIKSLVDNGLRAQVRTGNLITGQLYVALDFMPNAEKVDFDATAEPIVLPTVDGDFDRLQVQLASLMSKIEKMPLDSIAIHLDQSLIDLDKTIKQFNTGIVPELSNTLGSINTMITQLSRTLDDQSPLQQSAIQTLESFQQTSRQLQTTFSQINGLLVEDAPMQQSLEQTMLELQRAAKSLRNLTDLLGRNPEALIRGRPENVRVE</sequence>
<dbReference type="AlphaFoldDB" id="A0A0C5VMC0"/>
<evidence type="ECO:0000256" key="2">
    <source>
        <dbReference type="ARBA" id="ARBA00022475"/>
    </source>
</evidence>
<keyword evidence="5 7" id="KW-1133">Transmembrane helix</keyword>
<evidence type="ECO:0000256" key="7">
    <source>
        <dbReference type="SAM" id="Phobius"/>
    </source>
</evidence>
<evidence type="ECO:0000256" key="4">
    <source>
        <dbReference type="ARBA" id="ARBA00022692"/>
    </source>
</evidence>
<dbReference type="GO" id="GO:0005886">
    <property type="term" value="C:plasma membrane"/>
    <property type="evidence" value="ECO:0007669"/>
    <property type="project" value="UniProtKB-SubCell"/>
</dbReference>
<dbReference type="InterPro" id="IPR003399">
    <property type="entry name" value="Mce/MlaD"/>
</dbReference>
<dbReference type="RefSeq" id="WP_052830373.1">
    <property type="nucleotide sequence ID" value="NZ_CP007142.1"/>
</dbReference>
<evidence type="ECO:0000256" key="3">
    <source>
        <dbReference type="ARBA" id="ARBA00022519"/>
    </source>
</evidence>
<reference evidence="9 10" key="1">
    <citation type="submission" date="2014-01" db="EMBL/GenBank/DDBJ databases">
        <title>Full genme sequencing of cellulolytic bacterium Gynuella sunshinyii YC6258T gen. nov., sp. nov.</title>
        <authorList>
            <person name="Khan H."/>
            <person name="Chung E.J."/>
            <person name="Chung Y.R."/>
        </authorList>
    </citation>
    <scope>NUCLEOTIDE SEQUENCE [LARGE SCALE GENOMIC DNA]</scope>
    <source>
        <strain evidence="9 10">YC6258</strain>
    </source>
</reference>
<gene>
    <name evidence="9" type="ORF">YC6258_03826</name>
</gene>
<dbReference type="PATRIC" id="fig|1445510.3.peg.3803"/>
<keyword evidence="10" id="KW-1185">Reference proteome</keyword>
<accession>A0A0C5VMC0</accession>
<evidence type="ECO:0000313" key="9">
    <source>
        <dbReference type="EMBL" id="AJQ95862.1"/>
    </source>
</evidence>
<evidence type="ECO:0000256" key="5">
    <source>
        <dbReference type="ARBA" id="ARBA00022989"/>
    </source>
</evidence>
<dbReference type="InterPro" id="IPR051800">
    <property type="entry name" value="PqiA-PqiB_transport"/>
</dbReference>
<feature type="transmembrane region" description="Helical" evidence="7">
    <location>
        <begin position="25"/>
        <end position="46"/>
    </location>
</feature>
<dbReference type="EMBL" id="CP007142">
    <property type="protein sequence ID" value="AJQ95862.1"/>
    <property type="molecule type" value="Genomic_DNA"/>
</dbReference>
<keyword evidence="3" id="KW-0997">Cell inner membrane</keyword>
<evidence type="ECO:0000259" key="8">
    <source>
        <dbReference type="Pfam" id="PF02470"/>
    </source>
</evidence>
<comment type="subcellular location">
    <subcellularLocation>
        <location evidence="1">Cell inner membrane</location>
    </subcellularLocation>
</comment>
<feature type="domain" description="Mce/MlaD" evidence="8">
    <location>
        <begin position="302"/>
        <end position="396"/>
    </location>
</feature>
<dbReference type="HOGENOM" id="CLU_018765_3_0_6"/>